<dbReference type="AlphaFoldDB" id="A0A250DKE6"/>
<dbReference type="RefSeq" id="WP_095745037.1">
    <property type="nucleotide sequence ID" value="NZ_CP023284.1"/>
</dbReference>
<organism evidence="1 2">
    <name type="scientific">Variovorax boronicumulans</name>
    <dbReference type="NCBI Taxonomy" id="436515"/>
    <lineage>
        <taxon>Bacteria</taxon>
        <taxon>Pseudomonadati</taxon>
        <taxon>Pseudomonadota</taxon>
        <taxon>Betaproteobacteria</taxon>
        <taxon>Burkholderiales</taxon>
        <taxon>Comamonadaceae</taxon>
        <taxon>Variovorax</taxon>
    </lineage>
</organism>
<evidence type="ECO:0000313" key="1">
    <source>
        <dbReference type="EMBL" id="ATA54423.1"/>
    </source>
</evidence>
<sequence>MQSILQILVVNTKEGTSKKSGQPYKIPEAQCVLINDDGTVAAVGVLVIPKQLEDVAKPGTYTGAFALEAASFGENQGRIVAKLVGLTPLPPKRGAQPAATGA</sequence>
<dbReference type="KEGG" id="vbo:CKY39_15255"/>
<protein>
    <submittedName>
        <fullName evidence="1">Cellulose synthase</fullName>
    </submittedName>
</protein>
<proteinExistence type="predicted"/>
<dbReference type="Proteomes" id="UP000217154">
    <property type="component" value="Chromosome"/>
</dbReference>
<dbReference type="EMBL" id="CP023284">
    <property type="protein sequence ID" value="ATA54423.1"/>
    <property type="molecule type" value="Genomic_DNA"/>
</dbReference>
<reference evidence="1 2" key="1">
    <citation type="submission" date="2017-09" db="EMBL/GenBank/DDBJ databases">
        <title>The diverse metabolic capabilities of V. boronicumulans make it an excellent choice for continued studies on novel biodegradation.</title>
        <authorList>
            <person name="Sun S."/>
        </authorList>
    </citation>
    <scope>NUCLEOTIDE SEQUENCE [LARGE SCALE GENOMIC DNA]</scope>
    <source>
        <strain evidence="1 2">J1</strain>
    </source>
</reference>
<accession>A0A250DKE6</accession>
<name>A0A250DKE6_9BURK</name>
<evidence type="ECO:0000313" key="2">
    <source>
        <dbReference type="Proteomes" id="UP000217154"/>
    </source>
</evidence>
<gene>
    <name evidence="1" type="ORF">CKY39_15255</name>
</gene>